<dbReference type="OrthoDB" id="5342089at2"/>
<gene>
    <name evidence="6" type="ORF">Gocc_1092</name>
</gene>
<evidence type="ECO:0000256" key="5">
    <source>
        <dbReference type="SAM" id="MobiDB-lite"/>
    </source>
</evidence>
<dbReference type="PIRSF" id="PIRSF000390">
    <property type="entry name" value="PLP_StrS"/>
    <property type="match status" value="1"/>
</dbReference>
<evidence type="ECO:0000313" key="7">
    <source>
        <dbReference type="Proteomes" id="UP000254134"/>
    </source>
</evidence>
<dbReference type="AlphaFoldDB" id="A0A7M2YZV7"/>
<comment type="cofactor">
    <cofactor evidence="1">
        <name>pyridoxal 5'-phosphate</name>
        <dbReference type="ChEBI" id="CHEBI:597326"/>
    </cofactor>
</comment>
<dbReference type="InterPro" id="IPR000653">
    <property type="entry name" value="DegT/StrS_aminotransferase"/>
</dbReference>
<keyword evidence="3 4" id="KW-0663">Pyridoxal phosphate</keyword>
<dbReference type="SUPFAM" id="SSF53383">
    <property type="entry name" value="PLP-dependent transferases"/>
    <property type="match status" value="1"/>
</dbReference>
<comment type="caution">
    <text evidence="6">The sequence shown here is derived from an EMBL/GenBank/DDBJ whole genome shotgun (WGS) entry which is preliminary data.</text>
</comment>
<reference evidence="6 7" key="1">
    <citation type="submission" date="2018-07" db="EMBL/GenBank/DDBJ databases">
        <title>High-quality-draft genome sequence of Gaiella occulta.</title>
        <authorList>
            <person name="Severino R."/>
            <person name="Froufe H.J.C."/>
            <person name="Rainey F.A."/>
            <person name="Barroso C."/>
            <person name="Albuquerque L."/>
            <person name="Lobo-Da-Cunha A."/>
            <person name="Da Costa M.S."/>
            <person name="Egas C."/>
        </authorList>
    </citation>
    <scope>NUCLEOTIDE SEQUENCE [LARGE SCALE GENOMIC DNA]</scope>
    <source>
        <strain evidence="6 7">F2-233</strain>
    </source>
</reference>
<dbReference type="GO" id="GO:0000271">
    <property type="term" value="P:polysaccharide biosynthetic process"/>
    <property type="evidence" value="ECO:0007669"/>
    <property type="project" value="TreeGrafter"/>
</dbReference>
<dbReference type="Gene3D" id="3.40.640.10">
    <property type="entry name" value="Type I PLP-dependent aspartate aminotransferase-like (Major domain)"/>
    <property type="match status" value="1"/>
</dbReference>
<feature type="region of interest" description="Disordered" evidence="5">
    <location>
        <begin position="1"/>
        <end position="21"/>
    </location>
</feature>
<evidence type="ECO:0000256" key="4">
    <source>
        <dbReference type="RuleBase" id="RU004508"/>
    </source>
</evidence>
<dbReference type="Proteomes" id="UP000254134">
    <property type="component" value="Unassembled WGS sequence"/>
</dbReference>
<dbReference type="EMBL" id="QQZY01000002">
    <property type="protein sequence ID" value="RDI75294.1"/>
    <property type="molecule type" value="Genomic_DNA"/>
</dbReference>
<dbReference type="InterPro" id="IPR015422">
    <property type="entry name" value="PyrdxlP-dep_Trfase_small"/>
</dbReference>
<dbReference type="PANTHER" id="PTHR30244">
    <property type="entry name" value="TRANSAMINASE"/>
    <property type="match status" value="1"/>
</dbReference>
<feature type="modified residue" description="N6-(pyridoxal phosphate)lysine" evidence="3">
    <location>
        <position position="210"/>
    </location>
</feature>
<feature type="active site" description="Proton acceptor" evidence="2">
    <location>
        <position position="210"/>
    </location>
</feature>
<comment type="similarity">
    <text evidence="4">Belongs to the DegT/DnrJ/EryC1 family.</text>
</comment>
<keyword evidence="7" id="KW-1185">Reference proteome</keyword>
<dbReference type="InterPro" id="IPR015424">
    <property type="entry name" value="PyrdxlP-dep_Trfase"/>
</dbReference>
<dbReference type="GO" id="GO:0030170">
    <property type="term" value="F:pyridoxal phosphate binding"/>
    <property type="evidence" value="ECO:0007669"/>
    <property type="project" value="TreeGrafter"/>
</dbReference>
<sequence length="396" mass="42049">MRGARRERRARRLRRPVGSPSVSRIYLSPPHPSGREVELVRDAIESNWLAPLGPHVDAFERELSALVGVENALALSSGTAALHLALTVLGIGAGDEVACSTLTFAASANAIRYTGATPFFVDCDAATWTIDAALLDEAIAGRRRAGARVRAVVAVDLYGQCCDYDALQEVCAGHEVVLVQDAAESLGATYRGAPSGGQAALAAFSFNGNKIITTSGGGMLVGADPDLIAHARKLSTQAREPAPHYEHSEIGFNYRLSNVLAALGRAQLAVLGDRVAARRRINARYRALLADAPGISFMPEAPYGTGNAWLTCILVDPERFGADREAIRLALEAVDIEARPVWKPMHLQPLFSGYPVAGGDVSARLFERGLCLPSGSALSDAEQDRVVAALRSASCR</sequence>
<protein>
    <submittedName>
        <fullName evidence="6">Putative pyridoxal phosphate-dependent enzyme</fullName>
    </submittedName>
</protein>
<evidence type="ECO:0000256" key="2">
    <source>
        <dbReference type="PIRSR" id="PIRSR000390-1"/>
    </source>
</evidence>
<dbReference type="PANTHER" id="PTHR30244:SF34">
    <property type="entry name" value="DTDP-4-AMINO-4,6-DIDEOXYGALACTOSE TRANSAMINASE"/>
    <property type="match status" value="1"/>
</dbReference>
<organism evidence="6 7">
    <name type="scientific">Gaiella occulta</name>
    <dbReference type="NCBI Taxonomy" id="1002870"/>
    <lineage>
        <taxon>Bacteria</taxon>
        <taxon>Bacillati</taxon>
        <taxon>Actinomycetota</taxon>
        <taxon>Thermoleophilia</taxon>
        <taxon>Gaiellales</taxon>
        <taxon>Gaiellaceae</taxon>
        <taxon>Gaiella</taxon>
    </lineage>
</organism>
<name>A0A7M2YZV7_9ACTN</name>
<evidence type="ECO:0000256" key="1">
    <source>
        <dbReference type="ARBA" id="ARBA00001933"/>
    </source>
</evidence>
<dbReference type="GO" id="GO:0008483">
    <property type="term" value="F:transaminase activity"/>
    <property type="evidence" value="ECO:0007669"/>
    <property type="project" value="TreeGrafter"/>
</dbReference>
<evidence type="ECO:0000313" key="6">
    <source>
        <dbReference type="EMBL" id="RDI75294.1"/>
    </source>
</evidence>
<evidence type="ECO:0000256" key="3">
    <source>
        <dbReference type="PIRSR" id="PIRSR000390-2"/>
    </source>
</evidence>
<reference evidence="7" key="2">
    <citation type="journal article" date="2019" name="MicrobiologyOpen">
        <title>High-quality draft genome sequence of Gaiella occulta isolated from a 150 meter deep mineral water borehole and comparison with the genome sequences of other deep-branching lineages of the phylum Actinobacteria.</title>
        <authorList>
            <person name="Severino R."/>
            <person name="Froufe H.J.C."/>
            <person name="Barroso C."/>
            <person name="Albuquerque L."/>
            <person name="Lobo-da-Cunha A."/>
            <person name="da Costa M.S."/>
            <person name="Egas C."/>
        </authorList>
    </citation>
    <scope>NUCLEOTIDE SEQUENCE [LARGE SCALE GENOMIC DNA]</scope>
    <source>
        <strain evidence="7">F2-233</strain>
    </source>
</reference>
<dbReference type="Pfam" id="PF01041">
    <property type="entry name" value="DegT_DnrJ_EryC1"/>
    <property type="match status" value="1"/>
</dbReference>
<feature type="compositionally biased region" description="Basic residues" evidence="5">
    <location>
        <begin position="1"/>
        <end position="15"/>
    </location>
</feature>
<dbReference type="CDD" id="cd00616">
    <property type="entry name" value="AHBA_syn"/>
    <property type="match status" value="1"/>
</dbReference>
<proteinExistence type="inferred from homology"/>
<dbReference type="Gene3D" id="3.90.1150.10">
    <property type="entry name" value="Aspartate Aminotransferase, domain 1"/>
    <property type="match status" value="1"/>
</dbReference>
<dbReference type="InterPro" id="IPR015421">
    <property type="entry name" value="PyrdxlP-dep_Trfase_major"/>
</dbReference>
<accession>A0A7M2YZV7</accession>